<dbReference type="CDD" id="cd00192">
    <property type="entry name" value="PTKc"/>
    <property type="match status" value="1"/>
</dbReference>
<evidence type="ECO:0000256" key="7">
    <source>
        <dbReference type="ARBA" id="ARBA00023136"/>
    </source>
</evidence>
<sequence>MADPRSELAFLLLSCSLAFVTAGYPQKAVSVFDISQPITSISICPANIDSRAGSFVIQPTQESGSQSVQGTETLSVTLKVNGSEECEVSGNSRYRIFLNFRSLQVQEGGVPAYQVGVDEPSDLGYKIKEPDMTRIDYSNAEFHSRPRSDLFYLSAYDDEPSIAVEITVTPGVESEAFVVDFVLLSEKKSSDDEEHLAHCDSLHAYLPKDVYCLNYQSEMTSCPKNCTAQSADPQQSLIAELTSNSFAYGSCGRERHFFKCGEEPEAEIHHPQRWNFILPWDILGGIIGGSVVLFFIIPMSTCAEQSLVSDVVTYNFTDLTYIDYVKWQRMEGATPDRLIRYIPECANMMDGFLRITTGPDVRGGVMQTAAYHPVGRIDSKEDGFVFGEVEWLARIRAAAGRKYVLSLENRKCGENEGLQTCELLTSPSIAFVFLDSDIIQGIIYQIDQGTNIWDASTSTGGVPYPSTKNGVALFHRYRILWTETLLILYINDEEILRVEDVRRIPQTTMHLSMKSGLMNESQFATVLQDHVTCTDPGMNIAHIMVRKQKAAVPLLDLTDNESILLHHNTNQRNGVTRNVAQSGIAKTVVPAVVVPLLAVCAIVIGCCVYWRVRKPRHKQGRMLKNLEMRRRAVASTYSSMCFGTVLTGDAESDQRFLRYAHLMEVSRDTVELSDKILGKGEFGVVFKGQAHCLPTIAKGPTDVAIKTVSQAADKEQQKLFADELRIMCKMGRHLNVVNLLGVVTKGVPLLLLEYCRFGSLLTYLADFRDGRVYEQVDESGAFLAFDEAEMNEQWLIARQNVKELQSSTDMKAGMLSTTDLIAFGHQIARGMEHLTSRGIIHRDLAARNVLVADNRILKISDFGLAKIGEATYTVSNLLVPLPVLWMPPEAISGGTFSHSSDVWSFGILLWEIFTLGKMPYGELNMKQLSISGFAGLLQDGHHMTRPHGAPTDVYKIMELCWTVNAEARPTFKALQKRLDNLFCSCGQTTSRNYISLKDSNAEMYQLIDDLLNNQTDSQSDQRDADV</sequence>
<evidence type="ECO:0000256" key="6">
    <source>
        <dbReference type="ARBA" id="ARBA00022840"/>
    </source>
</evidence>
<keyword evidence="14" id="KW-0675">Receptor</keyword>
<keyword evidence="11" id="KW-1133">Transmembrane helix</keyword>
<evidence type="ECO:0000256" key="10">
    <source>
        <dbReference type="PROSITE-ProRule" id="PRU10141"/>
    </source>
</evidence>
<dbReference type="GO" id="GO:0004714">
    <property type="term" value="F:transmembrane receptor protein tyrosine kinase activity"/>
    <property type="evidence" value="ECO:0007669"/>
    <property type="project" value="UniProtKB-EC"/>
</dbReference>
<dbReference type="SMART" id="SM00219">
    <property type="entry name" value="TyrKc"/>
    <property type="match status" value="1"/>
</dbReference>
<dbReference type="Gene3D" id="3.30.200.20">
    <property type="entry name" value="Phosphorylase Kinase, domain 1"/>
    <property type="match status" value="1"/>
</dbReference>
<reference evidence="15" key="1">
    <citation type="submission" date="2017-01" db="EMBL/GenBank/DDBJ databases">
        <title>Comparative genomics of anhydrobiosis in the tardigrade Hypsibius dujardini.</title>
        <authorList>
            <person name="Yoshida Y."/>
            <person name="Koutsovoulos G."/>
            <person name="Laetsch D."/>
            <person name="Stevens L."/>
            <person name="Kumar S."/>
            <person name="Horikawa D."/>
            <person name="Ishino K."/>
            <person name="Komine S."/>
            <person name="Tomita M."/>
            <person name="Blaxter M."/>
            <person name="Arakawa K."/>
        </authorList>
    </citation>
    <scope>NUCLEOTIDE SEQUENCE [LARGE SCALE GENOMIC DNA]</scope>
    <source>
        <strain evidence="15">Z151</strain>
    </source>
</reference>
<feature type="transmembrane region" description="Helical" evidence="11">
    <location>
        <begin position="588"/>
        <end position="610"/>
    </location>
</feature>
<dbReference type="GO" id="GO:0007169">
    <property type="term" value="P:cell surface receptor protein tyrosine kinase signaling pathway"/>
    <property type="evidence" value="ECO:0007669"/>
    <property type="project" value="TreeGrafter"/>
</dbReference>
<keyword evidence="11" id="KW-0812">Transmembrane</keyword>
<protein>
    <submittedName>
        <fullName evidence="14">Macrophage colony-stimulating factor 1 receptor 2</fullName>
    </submittedName>
</protein>
<dbReference type="InterPro" id="IPR008266">
    <property type="entry name" value="Tyr_kinase_AS"/>
</dbReference>
<evidence type="ECO:0000256" key="12">
    <source>
        <dbReference type="SAM" id="SignalP"/>
    </source>
</evidence>
<keyword evidence="5" id="KW-0418">Kinase</keyword>
<dbReference type="FunFam" id="1.10.510.10:FF:001512">
    <property type="entry name" value="Receptor tyrosine-protein kinase erbB-2"/>
    <property type="match status" value="1"/>
</dbReference>
<feature type="transmembrane region" description="Helical" evidence="11">
    <location>
        <begin position="631"/>
        <end position="648"/>
    </location>
</feature>
<evidence type="ECO:0000256" key="9">
    <source>
        <dbReference type="ARBA" id="ARBA00051243"/>
    </source>
</evidence>
<dbReference type="InterPro" id="IPR017441">
    <property type="entry name" value="Protein_kinase_ATP_BS"/>
</dbReference>
<dbReference type="Gene3D" id="2.60.120.200">
    <property type="match status" value="1"/>
</dbReference>
<feature type="domain" description="Protein kinase" evidence="13">
    <location>
        <begin position="671"/>
        <end position="982"/>
    </location>
</feature>
<dbReference type="SUPFAM" id="SSF56112">
    <property type="entry name" value="Protein kinase-like (PK-like)"/>
    <property type="match status" value="1"/>
</dbReference>
<evidence type="ECO:0000259" key="13">
    <source>
        <dbReference type="PROSITE" id="PS50011"/>
    </source>
</evidence>
<evidence type="ECO:0000256" key="1">
    <source>
        <dbReference type="ARBA" id="ARBA00004167"/>
    </source>
</evidence>
<keyword evidence="7 11" id="KW-0472">Membrane</keyword>
<keyword evidence="6 10" id="KW-0067">ATP-binding</keyword>
<dbReference type="PANTHER" id="PTHR24416:SF611">
    <property type="entry name" value="TYROSINE-PROTEIN KINASE TRANSMEMBRANE RECEPTOR ROR"/>
    <property type="match status" value="1"/>
</dbReference>
<accession>A0A1W0X5Q4</accession>
<dbReference type="PROSITE" id="PS50011">
    <property type="entry name" value="PROTEIN_KINASE_DOM"/>
    <property type="match status" value="1"/>
</dbReference>
<organism evidence="14 15">
    <name type="scientific">Hypsibius exemplaris</name>
    <name type="common">Freshwater tardigrade</name>
    <dbReference type="NCBI Taxonomy" id="2072580"/>
    <lineage>
        <taxon>Eukaryota</taxon>
        <taxon>Metazoa</taxon>
        <taxon>Ecdysozoa</taxon>
        <taxon>Tardigrada</taxon>
        <taxon>Eutardigrada</taxon>
        <taxon>Parachela</taxon>
        <taxon>Hypsibioidea</taxon>
        <taxon>Hypsibiidae</taxon>
        <taxon>Hypsibius</taxon>
    </lineage>
</organism>
<comment type="caution">
    <text evidence="14">The sequence shown here is derived from an EMBL/GenBank/DDBJ whole genome shotgun (WGS) entry which is preliminary data.</text>
</comment>
<dbReference type="Gene3D" id="1.10.510.10">
    <property type="entry name" value="Transferase(Phosphotransferase) domain 1"/>
    <property type="match status" value="1"/>
</dbReference>
<dbReference type="PANTHER" id="PTHR24416">
    <property type="entry name" value="TYROSINE-PROTEIN KINASE RECEPTOR"/>
    <property type="match status" value="1"/>
</dbReference>
<keyword evidence="3" id="KW-0808">Transferase</keyword>
<evidence type="ECO:0000256" key="2">
    <source>
        <dbReference type="ARBA" id="ARBA00004308"/>
    </source>
</evidence>
<dbReference type="PROSITE" id="PS00109">
    <property type="entry name" value="PROTEIN_KINASE_TYR"/>
    <property type="match status" value="1"/>
</dbReference>
<evidence type="ECO:0000313" key="15">
    <source>
        <dbReference type="Proteomes" id="UP000192578"/>
    </source>
</evidence>
<dbReference type="InterPro" id="IPR001245">
    <property type="entry name" value="Ser-Thr/Tyr_kinase_cat_dom"/>
</dbReference>
<dbReference type="GO" id="GO:0043235">
    <property type="term" value="C:receptor complex"/>
    <property type="evidence" value="ECO:0007669"/>
    <property type="project" value="TreeGrafter"/>
</dbReference>
<dbReference type="CDD" id="cd00413">
    <property type="entry name" value="Glyco_hydrolase_16"/>
    <property type="match status" value="1"/>
</dbReference>
<dbReference type="InterPro" id="IPR011009">
    <property type="entry name" value="Kinase-like_dom_sf"/>
</dbReference>
<dbReference type="GO" id="GO:0051130">
    <property type="term" value="P:positive regulation of cellular component organization"/>
    <property type="evidence" value="ECO:0007669"/>
    <property type="project" value="UniProtKB-ARBA"/>
</dbReference>
<dbReference type="InterPro" id="IPR013320">
    <property type="entry name" value="ConA-like_dom_sf"/>
</dbReference>
<gene>
    <name evidence="14" type="ORF">BV898_03543</name>
</gene>
<evidence type="ECO:0000256" key="3">
    <source>
        <dbReference type="ARBA" id="ARBA00022679"/>
    </source>
</evidence>
<comment type="catalytic activity">
    <reaction evidence="9">
        <text>L-tyrosyl-[protein] + ATP = O-phospho-L-tyrosyl-[protein] + ADP + H(+)</text>
        <dbReference type="Rhea" id="RHEA:10596"/>
        <dbReference type="Rhea" id="RHEA-COMP:10136"/>
        <dbReference type="Rhea" id="RHEA-COMP:20101"/>
        <dbReference type="ChEBI" id="CHEBI:15378"/>
        <dbReference type="ChEBI" id="CHEBI:30616"/>
        <dbReference type="ChEBI" id="CHEBI:46858"/>
        <dbReference type="ChEBI" id="CHEBI:61978"/>
        <dbReference type="ChEBI" id="CHEBI:456216"/>
        <dbReference type="EC" id="2.7.10.1"/>
    </reaction>
</comment>
<dbReference type="GO" id="GO:0030182">
    <property type="term" value="P:neuron differentiation"/>
    <property type="evidence" value="ECO:0007669"/>
    <property type="project" value="UniProtKB-ARBA"/>
</dbReference>
<dbReference type="Proteomes" id="UP000192578">
    <property type="component" value="Unassembled WGS sequence"/>
</dbReference>
<dbReference type="GO" id="GO:0012505">
    <property type="term" value="C:endomembrane system"/>
    <property type="evidence" value="ECO:0007669"/>
    <property type="project" value="UniProtKB-SubCell"/>
</dbReference>
<feature type="chain" id="PRO_5013252486" evidence="12">
    <location>
        <begin position="23"/>
        <end position="1026"/>
    </location>
</feature>
<dbReference type="PROSITE" id="PS00107">
    <property type="entry name" value="PROTEIN_KINASE_ATP"/>
    <property type="match status" value="1"/>
</dbReference>
<evidence type="ECO:0000256" key="11">
    <source>
        <dbReference type="SAM" id="Phobius"/>
    </source>
</evidence>
<dbReference type="GO" id="GO:0005524">
    <property type="term" value="F:ATP binding"/>
    <property type="evidence" value="ECO:0007669"/>
    <property type="project" value="UniProtKB-UniRule"/>
</dbReference>
<dbReference type="AlphaFoldDB" id="A0A1W0X5Q4"/>
<dbReference type="InterPro" id="IPR000719">
    <property type="entry name" value="Prot_kinase_dom"/>
</dbReference>
<evidence type="ECO:0000256" key="4">
    <source>
        <dbReference type="ARBA" id="ARBA00022741"/>
    </source>
</evidence>
<feature type="binding site" evidence="10">
    <location>
        <position position="706"/>
    </location>
    <ligand>
        <name>ATP</name>
        <dbReference type="ChEBI" id="CHEBI:30616"/>
    </ligand>
</feature>
<dbReference type="EMBL" id="MTYJ01000016">
    <property type="protein sequence ID" value="OQV22714.1"/>
    <property type="molecule type" value="Genomic_DNA"/>
</dbReference>
<proteinExistence type="predicted"/>
<feature type="signal peptide" evidence="12">
    <location>
        <begin position="1"/>
        <end position="22"/>
    </location>
</feature>
<dbReference type="InterPro" id="IPR050122">
    <property type="entry name" value="RTK"/>
</dbReference>
<dbReference type="SUPFAM" id="SSF49899">
    <property type="entry name" value="Concanavalin A-like lectins/glucanases"/>
    <property type="match status" value="1"/>
</dbReference>
<comment type="subcellular location">
    <subcellularLocation>
        <location evidence="2">Endomembrane system</location>
    </subcellularLocation>
    <subcellularLocation>
        <location evidence="1">Membrane</location>
        <topology evidence="1">Single-pass membrane protein</topology>
    </subcellularLocation>
</comment>
<dbReference type="GO" id="GO:0048468">
    <property type="term" value="P:cell development"/>
    <property type="evidence" value="ECO:0007669"/>
    <property type="project" value="UniProtKB-ARBA"/>
</dbReference>
<keyword evidence="15" id="KW-1185">Reference proteome</keyword>
<evidence type="ECO:0000256" key="5">
    <source>
        <dbReference type="ARBA" id="ARBA00022777"/>
    </source>
</evidence>
<keyword evidence="4 10" id="KW-0547">Nucleotide-binding</keyword>
<evidence type="ECO:0000313" key="14">
    <source>
        <dbReference type="EMBL" id="OQV22714.1"/>
    </source>
</evidence>
<dbReference type="GO" id="GO:0005886">
    <property type="term" value="C:plasma membrane"/>
    <property type="evidence" value="ECO:0007669"/>
    <property type="project" value="TreeGrafter"/>
</dbReference>
<keyword evidence="12" id="KW-0732">Signal</keyword>
<dbReference type="GO" id="GO:0050793">
    <property type="term" value="P:regulation of developmental process"/>
    <property type="evidence" value="ECO:0007669"/>
    <property type="project" value="UniProtKB-ARBA"/>
</dbReference>
<dbReference type="Pfam" id="PF07714">
    <property type="entry name" value="PK_Tyr_Ser-Thr"/>
    <property type="match status" value="1"/>
</dbReference>
<dbReference type="PRINTS" id="PR00109">
    <property type="entry name" value="TYRKINASE"/>
</dbReference>
<evidence type="ECO:0000256" key="8">
    <source>
        <dbReference type="ARBA" id="ARBA00023137"/>
    </source>
</evidence>
<name>A0A1W0X5Q4_HYPEX</name>
<keyword evidence="8" id="KW-0829">Tyrosine-protein kinase</keyword>
<dbReference type="InterPro" id="IPR020635">
    <property type="entry name" value="Tyr_kinase_cat_dom"/>
</dbReference>